<dbReference type="RefSeq" id="WP_187478846.1">
    <property type="nucleotide sequence ID" value="NZ_CP060697.1"/>
</dbReference>
<gene>
    <name evidence="1" type="ORF">H8M03_07490</name>
</gene>
<dbReference type="Pfam" id="PF20043">
    <property type="entry name" value="DUF6445"/>
    <property type="match status" value="1"/>
</dbReference>
<dbReference type="AlphaFoldDB" id="A0A7G9KZU1"/>
<accession>A0A7G9KZU1</accession>
<proteinExistence type="predicted"/>
<sequence length="228" mass="24775">MRPSLHRFGDTQSAVVAIDEFSGDAGAIAALADDLAPFPPVDHGYYPGVRRVIGSDDGAAWDYARKSCEAAAPFIAGAFGIERFELVEASFSIVCSPPEKLRVPQRAPHFDTTEQDYIALLHYLRIPAPSGTAFFRQRSTRIERIDDANVDRFVAFAEAEGGKGEEPAGYIQGSNAHFEQIGAVDAVPDRMVIYQGSLLHSGIITDAMPLTPDTRTGRLTANFFVRGQ</sequence>
<protein>
    <submittedName>
        <fullName evidence="1">Uncharacterized protein</fullName>
    </submittedName>
</protein>
<dbReference type="EMBL" id="CP060697">
    <property type="protein sequence ID" value="QNM81890.1"/>
    <property type="molecule type" value="Genomic_DNA"/>
</dbReference>
<dbReference type="Proteomes" id="UP000515861">
    <property type="component" value="Chromosome"/>
</dbReference>
<keyword evidence="2" id="KW-1185">Reference proteome</keyword>
<evidence type="ECO:0000313" key="2">
    <source>
        <dbReference type="Proteomes" id="UP000515861"/>
    </source>
</evidence>
<reference evidence="1 2" key="1">
    <citation type="submission" date="2020-08" db="EMBL/GenBank/DDBJ databases">
        <title>Sphingomonas sp. sand1-3 16S ribosomal RNA gene Genome sequencing and assembly.</title>
        <authorList>
            <person name="Kang M."/>
        </authorList>
    </citation>
    <scope>NUCLEOTIDE SEQUENCE [LARGE SCALE GENOMIC DNA]</scope>
    <source>
        <strain evidence="2">sand1-3</strain>
    </source>
</reference>
<evidence type="ECO:0000313" key="1">
    <source>
        <dbReference type="EMBL" id="QNM81890.1"/>
    </source>
</evidence>
<organism evidence="1 2">
    <name type="scientific">Sphingomonas sabuli</name>
    <dbReference type="NCBI Taxonomy" id="2764186"/>
    <lineage>
        <taxon>Bacteria</taxon>
        <taxon>Pseudomonadati</taxon>
        <taxon>Pseudomonadota</taxon>
        <taxon>Alphaproteobacteria</taxon>
        <taxon>Sphingomonadales</taxon>
        <taxon>Sphingomonadaceae</taxon>
        <taxon>Sphingomonas</taxon>
    </lineage>
</organism>
<dbReference type="KEGG" id="ssau:H8M03_07490"/>
<dbReference type="InterPro" id="IPR045617">
    <property type="entry name" value="DUF6445"/>
</dbReference>
<name>A0A7G9KZU1_9SPHN</name>